<dbReference type="EMBL" id="JBFSEQ010000012">
    <property type="protein sequence ID" value="KAL2763637.1"/>
    <property type="molecule type" value="Genomic_DNA"/>
</dbReference>
<dbReference type="EMBL" id="JBFSEQ010000012">
    <property type="protein sequence ID" value="KAL2763638.1"/>
    <property type="molecule type" value="Genomic_DNA"/>
</dbReference>
<dbReference type="Pfam" id="PF00095">
    <property type="entry name" value="WAP"/>
    <property type="match status" value="3"/>
</dbReference>
<feature type="domain" description="WAP" evidence="5">
    <location>
        <begin position="185"/>
        <end position="231"/>
    </location>
</feature>
<feature type="non-terminal residue" evidence="6">
    <location>
        <position position="1"/>
    </location>
</feature>
<dbReference type="InterPro" id="IPR020901">
    <property type="entry name" value="Prtase_inh_Kunz-CS"/>
</dbReference>
<accession>A0ABD2D9V7</accession>
<feature type="signal peptide" evidence="3">
    <location>
        <begin position="1"/>
        <end position="29"/>
    </location>
</feature>
<evidence type="ECO:0000259" key="4">
    <source>
        <dbReference type="PROSITE" id="PS50279"/>
    </source>
</evidence>
<evidence type="ECO:0000256" key="1">
    <source>
        <dbReference type="ARBA" id="ARBA00022690"/>
    </source>
</evidence>
<dbReference type="Gene3D" id="4.10.410.10">
    <property type="entry name" value="Pancreatic trypsin inhibitor Kunitz domain"/>
    <property type="match status" value="1"/>
</dbReference>
<dbReference type="SMART" id="SM00217">
    <property type="entry name" value="WAP"/>
    <property type="match status" value="3"/>
</dbReference>
<dbReference type="PROSITE" id="PS51390">
    <property type="entry name" value="WAP"/>
    <property type="match status" value="3"/>
</dbReference>
<dbReference type="GO" id="GO:0030414">
    <property type="term" value="F:peptidase inhibitor activity"/>
    <property type="evidence" value="ECO:0007669"/>
    <property type="project" value="UniProtKB-KW"/>
</dbReference>
<dbReference type="PROSITE" id="PS00280">
    <property type="entry name" value="BPTI_KUNITZ_1"/>
    <property type="match status" value="1"/>
</dbReference>
<evidence type="ECO:0000313" key="7">
    <source>
        <dbReference type="Proteomes" id="UP001610411"/>
    </source>
</evidence>
<feature type="domain" description="BPTI/Kunitz inhibitor" evidence="4">
    <location>
        <begin position="86"/>
        <end position="136"/>
    </location>
</feature>
<dbReference type="PANTHER" id="PTHR47769:SF1">
    <property type="entry name" value="WAP FOUR-DISULFIDE CORE DOMAIN PROTEIN 8"/>
    <property type="match status" value="1"/>
</dbReference>
<proteinExistence type="predicted"/>
<evidence type="ECO:0000259" key="5">
    <source>
        <dbReference type="PROSITE" id="PS51390"/>
    </source>
</evidence>
<dbReference type="CDD" id="cd00109">
    <property type="entry name" value="Kunitz-type"/>
    <property type="match status" value="1"/>
</dbReference>
<feature type="domain" description="WAP" evidence="5">
    <location>
        <begin position="35"/>
        <end position="82"/>
    </location>
</feature>
<feature type="chain" id="PRO_5044723713" evidence="3">
    <location>
        <begin position="30"/>
        <end position="232"/>
    </location>
</feature>
<keyword evidence="2" id="KW-1015">Disulfide bond</keyword>
<evidence type="ECO:0000256" key="3">
    <source>
        <dbReference type="SAM" id="SignalP"/>
    </source>
</evidence>
<keyword evidence="1" id="KW-0646">Protease inhibitor</keyword>
<sequence length="232" mass="26389">HLPVHISTLSWRNVAFLLLLFLSLEQTSALLANKIKQKPGVCPTERLICHVKILDHCKTDFDCRGYLKCCSFGCRKKCLDPYQEPCTLPLNQGNCKLKIQRWYFDFEQNSCKSFTYKGCHGNANNFFSRDDCKKACMLVVKEGQCPLFPLTARMECPASCKSDIDCPRWNKCCESRCGFVCAVAWTVKAGFCPRKPLVCPKIDKPKCLQDDECPLIEKCCTNCGLKCMEPQN</sequence>
<dbReference type="PANTHER" id="PTHR47769">
    <property type="entry name" value="WAP FOUR-DISULFIDE CORE DOMAIN PROTEIN 8"/>
    <property type="match status" value="1"/>
</dbReference>
<feature type="domain" description="WAP" evidence="5">
    <location>
        <begin position="138"/>
        <end position="184"/>
    </location>
</feature>
<evidence type="ECO:0000313" key="6">
    <source>
        <dbReference type="EMBL" id="KAL2763637.1"/>
    </source>
</evidence>
<comment type="caution">
    <text evidence="6">The sequence shown here is derived from an EMBL/GenBank/DDBJ whole genome shotgun (WGS) entry which is preliminary data.</text>
</comment>
<protein>
    <submittedName>
        <fullName evidence="6">WAP four-disulfide core domain protein 8</fullName>
    </submittedName>
</protein>
<dbReference type="AlphaFoldDB" id="A0ABD2D9V7"/>
<dbReference type="Pfam" id="PF00014">
    <property type="entry name" value="Kunitz_BPTI"/>
    <property type="match status" value="1"/>
</dbReference>
<dbReference type="InterPro" id="IPR008197">
    <property type="entry name" value="WAP_dom"/>
</dbReference>
<dbReference type="Proteomes" id="UP001610411">
    <property type="component" value="Unassembled WGS sequence"/>
</dbReference>
<dbReference type="InterPro" id="IPR036645">
    <property type="entry name" value="Elafin-like_sf"/>
</dbReference>
<dbReference type="PRINTS" id="PR00003">
    <property type="entry name" value="4DISULPHCORE"/>
</dbReference>
<reference evidence="6 7" key="1">
    <citation type="journal article" date="2024" name="G3 (Bethesda)">
        <title>A hybrid genome assembly of the endangered aye-aye (Daubentonia madagascariensis).</title>
        <authorList>
            <person name="Versoza C.J."/>
            <person name="Pfeifer S.P."/>
        </authorList>
    </citation>
    <scope>NUCLEOTIDE SEQUENCE [LARGE SCALE GENOMIC DNA]</scope>
    <source>
        <strain evidence="6">6821</strain>
    </source>
</reference>
<dbReference type="InterPro" id="IPR002223">
    <property type="entry name" value="Kunitz_BPTI"/>
</dbReference>
<dbReference type="PROSITE" id="PS50279">
    <property type="entry name" value="BPTI_KUNITZ_2"/>
    <property type="match status" value="1"/>
</dbReference>
<evidence type="ECO:0000256" key="2">
    <source>
        <dbReference type="ARBA" id="ARBA00023157"/>
    </source>
</evidence>
<dbReference type="Gene3D" id="4.10.75.10">
    <property type="entry name" value="Elafin-like"/>
    <property type="match status" value="3"/>
</dbReference>
<keyword evidence="7" id="KW-1185">Reference proteome</keyword>
<dbReference type="InterPro" id="IPR036880">
    <property type="entry name" value="Kunitz_BPTI_sf"/>
</dbReference>
<dbReference type="SUPFAM" id="SSF57256">
    <property type="entry name" value="Elafin-like"/>
    <property type="match status" value="3"/>
</dbReference>
<organism evidence="6 7">
    <name type="scientific">Daubentonia madagascariensis</name>
    <name type="common">Aye-aye</name>
    <name type="synonym">Sciurus madagascariensis</name>
    <dbReference type="NCBI Taxonomy" id="31869"/>
    <lineage>
        <taxon>Eukaryota</taxon>
        <taxon>Metazoa</taxon>
        <taxon>Chordata</taxon>
        <taxon>Craniata</taxon>
        <taxon>Vertebrata</taxon>
        <taxon>Euteleostomi</taxon>
        <taxon>Mammalia</taxon>
        <taxon>Eutheria</taxon>
        <taxon>Euarchontoglires</taxon>
        <taxon>Primates</taxon>
        <taxon>Strepsirrhini</taxon>
        <taxon>Chiromyiformes</taxon>
        <taxon>Daubentoniidae</taxon>
        <taxon>Daubentonia</taxon>
    </lineage>
</organism>
<dbReference type="SMART" id="SM00131">
    <property type="entry name" value="KU"/>
    <property type="match status" value="1"/>
</dbReference>
<dbReference type="PRINTS" id="PR00759">
    <property type="entry name" value="BASICPTASE"/>
</dbReference>
<name>A0ABD2D9V7_DAUMA</name>
<dbReference type="SUPFAM" id="SSF57362">
    <property type="entry name" value="BPTI-like"/>
    <property type="match status" value="1"/>
</dbReference>
<gene>
    <name evidence="6" type="ORF">WCI35_029206</name>
</gene>
<keyword evidence="3" id="KW-0732">Signal</keyword>